<proteinExistence type="predicted"/>
<feature type="transmembrane region" description="Helical" evidence="1">
    <location>
        <begin position="85"/>
        <end position="106"/>
    </location>
</feature>
<dbReference type="RefSeq" id="WP_162659866.1">
    <property type="nucleotide sequence ID" value="NZ_LR593887.1"/>
</dbReference>
<evidence type="ECO:0000313" key="2">
    <source>
        <dbReference type="EMBL" id="VIP04839.1"/>
    </source>
</evidence>
<dbReference type="KEGG" id="tim:GMBLW1_43540"/>
<accession>A0A6C2YV27</accession>
<sequence>MRQLLIRVGVILAGCIAGVVVIALVEMAGMALFPLPEGLKLDSNEAIAEAMPLIPLGGKIMVVVAWGLGSLVGGWLAARISPRRAVTHALIVGGLLLAMGIAQLASLPHPQWMVFFGAGCFLPMAAIGGVLGSPRRAVALESTQIHVG</sequence>
<evidence type="ECO:0000313" key="3">
    <source>
        <dbReference type="Proteomes" id="UP000464378"/>
    </source>
</evidence>
<feature type="transmembrane region" description="Helical" evidence="1">
    <location>
        <begin position="12"/>
        <end position="33"/>
    </location>
</feature>
<protein>
    <submittedName>
        <fullName evidence="2">Uncharacterized protein</fullName>
    </submittedName>
</protein>
<keyword evidence="1" id="KW-1133">Transmembrane helix</keyword>
<organism evidence="2">
    <name type="scientific">Tuwongella immobilis</name>
    <dbReference type="NCBI Taxonomy" id="692036"/>
    <lineage>
        <taxon>Bacteria</taxon>
        <taxon>Pseudomonadati</taxon>
        <taxon>Planctomycetota</taxon>
        <taxon>Planctomycetia</taxon>
        <taxon>Gemmatales</taxon>
        <taxon>Gemmataceae</taxon>
        <taxon>Tuwongella</taxon>
    </lineage>
</organism>
<feature type="transmembrane region" description="Helical" evidence="1">
    <location>
        <begin position="112"/>
        <end position="132"/>
    </location>
</feature>
<reference evidence="2" key="1">
    <citation type="submission" date="2019-04" db="EMBL/GenBank/DDBJ databases">
        <authorList>
            <consortium name="Science for Life Laboratories"/>
        </authorList>
    </citation>
    <scope>NUCLEOTIDE SEQUENCE</scope>
    <source>
        <strain evidence="2">MBLW1</strain>
    </source>
</reference>
<dbReference type="AlphaFoldDB" id="A0A6C2YV27"/>
<keyword evidence="1" id="KW-0812">Transmembrane</keyword>
<feature type="transmembrane region" description="Helical" evidence="1">
    <location>
        <begin position="53"/>
        <end position="78"/>
    </location>
</feature>
<evidence type="ECO:0000256" key="1">
    <source>
        <dbReference type="SAM" id="Phobius"/>
    </source>
</evidence>
<keyword evidence="1" id="KW-0472">Membrane</keyword>
<dbReference type="InParanoid" id="A0A6C2YV27"/>
<dbReference type="EMBL" id="LR586016">
    <property type="protein sequence ID" value="VIP04839.1"/>
    <property type="molecule type" value="Genomic_DNA"/>
</dbReference>
<keyword evidence="3" id="KW-1185">Reference proteome</keyword>
<dbReference type="Proteomes" id="UP000464378">
    <property type="component" value="Chromosome"/>
</dbReference>
<name>A0A6C2YV27_9BACT</name>
<dbReference type="EMBL" id="LR593887">
    <property type="protein sequence ID" value="VTS07038.1"/>
    <property type="molecule type" value="Genomic_DNA"/>
</dbReference>
<gene>
    <name evidence="2" type="ORF">GMBLW1_43540</name>
</gene>